<dbReference type="SUPFAM" id="SSF103473">
    <property type="entry name" value="MFS general substrate transporter"/>
    <property type="match status" value="1"/>
</dbReference>
<dbReference type="PANTHER" id="PTHR43791:SF24">
    <property type="entry name" value="NICOTINIC ACID PLASMA MEMBRANE TRANSPORTER"/>
    <property type="match status" value="1"/>
</dbReference>
<dbReference type="Proteomes" id="UP000322873">
    <property type="component" value="Unassembled WGS sequence"/>
</dbReference>
<reference evidence="8 9" key="1">
    <citation type="submission" date="2019-06" db="EMBL/GenBank/DDBJ databases">
        <title>Genome Sequence of the Brown Rot Fungal Pathogen Monilinia fructicola.</title>
        <authorList>
            <person name="De Miccolis Angelini R.M."/>
            <person name="Landi L."/>
            <person name="Abate D."/>
            <person name="Pollastro S."/>
            <person name="Romanazzi G."/>
            <person name="Faretra F."/>
        </authorList>
    </citation>
    <scope>NUCLEOTIDE SEQUENCE [LARGE SCALE GENOMIC DNA]</scope>
    <source>
        <strain evidence="8 9">Mfrc123</strain>
    </source>
</reference>
<evidence type="ECO:0000256" key="4">
    <source>
        <dbReference type="ARBA" id="ARBA00022989"/>
    </source>
</evidence>
<feature type="transmembrane region" description="Helical" evidence="7">
    <location>
        <begin position="61"/>
        <end position="83"/>
    </location>
</feature>
<keyword evidence="5 7" id="KW-0472">Membrane</keyword>
<protein>
    <recommendedName>
        <fullName evidence="10">Major facilitator superfamily (MFS) profile domain-containing protein</fullName>
    </recommendedName>
</protein>
<evidence type="ECO:0000256" key="2">
    <source>
        <dbReference type="ARBA" id="ARBA00022448"/>
    </source>
</evidence>
<feature type="region of interest" description="Disordered" evidence="6">
    <location>
        <begin position="185"/>
        <end position="283"/>
    </location>
</feature>
<keyword evidence="3 7" id="KW-0812">Transmembrane</keyword>
<evidence type="ECO:0000256" key="3">
    <source>
        <dbReference type="ARBA" id="ARBA00022692"/>
    </source>
</evidence>
<comment type="subcellular location">
    <subcellularLocation>
        <location evidence="1">Membrane</location>
        <topology evidence="1">Multi-pass membrane protein</topology>
    </subcellularLocation>
</comment>
<feature type="region of interest" description="Disordered" evidence="6">
    <location>
        <begin position="558"/>
        <end position="584"/>
    </location>
</feature>
<feature type="compositionally biased region" description="Polar residues" evidence="6">
    <location>
        <begin position="265"/>
        <end position="275"/>
    </location>
</feature>
<dbReference type="GO" id="GO:0016020">
    <property type="term" value="C:membrane"/>
    <property type="evidence" value="ECO:0007669"/>
    <property type="project" value="UniProtKB-SubCell"/>
</dbReference>
<accession>A0A5M9JHI8</accession>
<dbReference type="Gene3D" id="1.20.1250.20">
    <property type="entry name" value="MFS general substrate transporter like domains"/>
    <property type="match status" value="1"/>
</dbReference>
<keyword evidence="2" id="KW-0813">Transport</keyword>
<feature type="compositionally biased region" description="Pro residues" evidence="6">
    <location>
        <begin position="197"/>
        <end position="206"/>
    </location>
</feature>
<name>A0A5M9JHI8_MONFR</name>
<dbReference type="VEuPathDB" id="FungiDB:MFRU_041g00040"/>
<feature type="transmembrane region" description="Helical" evidence="7">
    <location>
        <begin position="36"/>
        <end position="55"/>
    </location>
</feature>
<evidence type="ECO:0000256" key="5">
    <source>
        <dbReference type="ARBA" id="ARBA00023136"/>
    </source>
</evidence>
<dbReference type="InterPro" id="IPR036259">
    <property type="entry name" value="MFS_trans_sf"/>
</dbReference>
<dbReference type="GO" id="GO:0022857">
    <property type="term" value="F:transmembrane transporter activity"/>
    <property type="evidence" value="ECO:0007669"/>
    <property type="project" value="TreeGrafter"/>
</dbReference>
<feature type="transmembrane region" description="Helical" evidence="7">
    <location>
        <begin position="90"/>
        <end position="111"/>
    </location>
</feature>
<dbReference type="AlphaFoldDB" id="A0A5M9JHI8"/>
<proteinExistence type="predicted"/>
<evidence type="ECO:0000313" key="8">
    <source>
        <dbReference type="EMBL" id="KAA8568120.1"/>
    </source>
</evidence>
<organism evidence="8 9">
    <name type="scientific">Monilinia fructicola</name>
    <name type="common">Brown rot fungus</name>
    <name type="synonym">Ciboria fructicola</name>
    <dbReference type="NCBI Taxonomy" id="38448"/>
    <lineage>
        <taxon>Eukaryota</taxon>
        <taxon>Fungi</taxon>
        <taxon>Dikarya</taxon>
        <taxon>Ascomycota</taxon>
        <taxon>Pezizomycotina</taxon>
        <taxon>Leotiomycetes</taxon>
        <taxon>Helotiales</taxon>
        <taxon>Sclerotiniaceae</taxon>
        <taxon>Monilinia</taxon>
    </lineage>
</organism>
<evidence type="ECO:0000256" key="6">
    <source>
        <dbReference type="SAM" id="MobiDB-lite"/>
    </source>
</evidence>
<evidence type="ECO:0008006" key="10">
    <source>
        <dbReference type="Google" id="ProtNLM"/>
    </source>
</evidence>
<keyword evidence="4 7" id="KW-1133">Transmembrane helix</keyword>
<dbReference type="VEuPathDB" id="FungiDB:MFRU_041g00030"/>
<gene>
    <name evidence="8" type="ORF">EYC84_008522</name>
</gene>
<evidence type="ECO:0000256" key="1">
    <source>
        <dbReference type="ARBA" id="ARBA00004141"/>
    </source>
</evidence>
<comment type="caution">
    <text evidence="8">The sequence shown here is derived from an EMBL/GenBank/DDBJ whole genome shotgun (WGS) entry which is preliminary data.</text>
</comment>
<keyword evidence="9" id="KW-1185">Reference proteome</keyword>
<sequence>MSAAIQFMQDCLLYGFSTFLPSILKAMNYNTLQANYLTIPVYMWGAISFLFLAWISDRISMRGPILFFANIFGIVGYILLLTVKHEGVKFFATFLCVIAVYTGPGLNVTWLNVNVAPHYRRATAIGIQQSIANTAGIVAGQIYRTSPYVLGNSFFLGCIVPGSSFNHSEDLLFIHSSSFQQWRKTLPPDNCKTSAPQPAPILPPSTPANSRPSPNNSTPASSSSQQQQQQTQTPTMATPSSESRMHPPSIPRSLMTPARELRESSVASSIGQGSATRKPRQNLDERDQIQALKACIAQKHNFKEGTKSQFWNGVNAQFQEATGKILAQMSATVARLVEARRRQVCDWENEVIPDKPGGELNTLLDEWIEFLKVEDADAEAERQRQVDARRRVEESRKEARKSVIAQESLIQNQSPGVRIVAGPAPPQPVADMGQNQPQHLHAGQQIVYQSAPNGEFIDANGFRPHKRRRTTANERQLPPQVHQEPIAYGQDYRLALPPPPPSPPRRVVLEGQLTKEDWRDIMGNDARLRALESKVDKIELIVSQNNKLLLQLLANSKTEEKDKDRERNKRIDSEDHDRVPVHLDAEFERDYLTGRYSKTPLPIND</sequence>
<feature type="compositionally biased region" description="Low complexity" evidence="6">
    <location>
        <begin position="207"/>
        <end position="241"/>
    </location>
</feature>
<evidence type="ECO:0000313" key="9">
    <source>
        <dbReference type="Proteomes" id="UP000322873"/>
    </source>
</evidence>
<dbReference type="PANTHER" id="PTHR43791">
    <property type="entry name" value="PERMEASE-RELATED"/>
    <property type="match status" value="1"/>
</dbReference>
<evidence type="ECO:0000256" key="7">
    <source>
        <dbReference type="SAM" id="Phobius"/>
    </source>
</evidence>
<dbReference type="EMBL" id="VICG01000010">
    <property type="protein sequence ID" value="KAA8568120.1"/>
    <property type="molecule type" value="Genomic_DNA"/>
</dbReference>